<protein>
    <submittedName>
        <fullName evidence="1">Uncharacterized protein</fullName>
    </submittedName>
</protein>
<proteinExistence type="predicted"/>
<evidence type="ECO:0000313" key="2">
    <source>
        <dbReference type="Proteomes" id="UP000011668"/>
    </source>
</evidence>
<gene>
    <name evidence="1" type="ORF">AG1IA_02268</name>
</gene>
<dbReference type="HOGENOM" id="CLU_2374231_0_0_1"/>
<comment type="caution">
    <text evidence="1">The sequence shown here is derived from an EMBL/GenBank/DDBJ whole genome shotgun (WGS) entry which is preliminary data.</text>
</comment>
<keyword evidence="2" id="KW-1185">Reference proteome</keyword>
<name>L8X0F2_THACA</name>
<sequence length="95" mass="10971">MSMRIYSKDKSDITYAKYIQSPNFGPNGTYSSISSTSPPDLICTWTEPGLSLTKCLIQYLHDIDNLFIFPRLPHDLDTYWQPFHLFSVVDGHRLI</sequence>
<dbReference type="Proteomes" id="UP000011668">
    <property type="component" value="Unassembled WGS sequence"/>
</dbReference>
<reference evidence="1 2" key="1">
    <citation type="journal article" date="2013" name="Nat. Commun.">
        <title>The evolution and pathogenic mechanisms of the rice sheath blight pathogen.</title>
        <authorList>
            <person name="Zheng A."/>
            <person name="Lin R."/>
            <person name="Xu L."/>
            <person name="Qin P."/>
            <person name="Tang C."/>
            <person name="Ai P."/>
            <person name="Zhang D."/>
            <person name="Liu Y."/>
            <person name="Sun Z."/>
            <person name="Feng H."/>
            <person name="Wang Y."/>
            <person name="Chen Y."/>
            <person name="Liang X."/>
            <person name="Fu R."/>
            <person name="Li Q."/>
            <person name="Zhang J."/>
            <person name="Yu X."/>
            <person name="Xie Z."/>
            <person name="Ding L."/>
            <person name="Guan P."/>
            <person name="Tang J."/>
            <person name="Liang Y."/>
            <person name="Wang S."/>
            <person name="Deng Q."/>
            <person name="Li S."/>
            <person name="Zhu J."/>
            <person name="Wang L."/>
            <person name="Liu H."/>
            <person name="Li P."/>
        </authorList>
    </citation>
    <scope>NUCLEOTIDE SEQUENCE [LARGE SCALE GENOMIC DNA]</scope>
    <source>
        <strain evidence="2">AG-1 IA</strain>
    </source>
</reference>
<dbReference type="AlphaFoldDB" id="L8X0F2"/>
<evidence type="ECO:0000313" key="1">
    <source>
        <dbReference type="EMBL" id="ELU43700.1"/>
    </source>
</evidence>
<organism evidence="1 2">
    <name type="scientific">Thanatephorus cucumeris (strain AG1-IA)</name>
    <name type="common">Rice sheath blight fungus</name>
    <name type="synonym">Rhizoctonia solani</name>
    <dbReference type="NCBI Taxonomy" id="983506"/>
    <lineage>
        <taxon>Eukaryota</taxon>
        <taxon>Fungi</taxon>
        <taxon>Dikarya</taxon>
        <taxon>Basidiomycota</taxon>
        <taxon>Agaricomycotina</taxon>
        <taxon>Agaricomycetes</taxon>
        <taxon>Cantharellales</taxon>
        <taxon>Ceratobasidiaceae</taxon>
        <taxon>Rhizoctonia</taxon>
        <taxon>Rhizoctonia solani AG-1</taxon>
    </lineage>
</organism>
<accession>L8X0F2</accession>
<dbReference type="EMBL" id="AFRT01000512">
    <property type="protein sequence ID" value="ELU43700.1"/>
    <property type="molecule type" value="Genomic_DNA"/>
</dbReference>